<sequence>MNWLTNWMMREGPGIPKNAPKKKGLALFAFILVREAWDLFKLNILMLVCSIPVVTAPAALAAGMSIANVMIEDDNVWLWRDFRRAFARHFWPATGWGLLAAAVLGLAGYAVYIYGQLARHALVYVLPTAIGVCVIAFVAIVAVCLFSVLTRFPLSGKRLLQVALLAALARPLPVLAGLAFVAALWLIHIAFYPVTVFTPVVFNFSLGALALAFGAHKATGFAFSRIMGVEHMDAQTMTTAQKRV</sequence>
<dbReference type="RefSeq" id="WP_132313901.1">
    <property type="nucleotide sequence ID" value="NZ_SMAR01000040.1"/>
</dbReference>
<feature type="transmembrane region" description="Helical" evidence="1">
    <location>
        <begin position="162"/>
        <end position="185"/>
    </location>
</feature>
<feature type="transmembrane region" description="Helical" evidence="1">
    <location>
        <begin position="46"/>
        <end position="69"/>
    </location>
</feature>
<feature type="transmembrane region" description="Helical" evidence="1">
    <location>
        <begin position="121"/>
        <end position="150"/>
    </location>
</feature>
<dbReference type="InterPro" id="IPR006938">
    <property type="entry name" value="DUF624"/>
</dbReference>
<feature type="transmembrane region" description="Helical" evidence="1">
    <location>
        <begin position="90"/>
        <end position="115"/>
    </location>
</feature>
<name>A0A4R3NGA6_9HYPH</name>
<proteinExistence type="predicted"/>
<dbReference type="Proteomes" id="UP000295097">
    <property type="component" value="Unassembled WGS sequence"/>
</dbReference>
<keyword evidence="1" id="KW-1133">Transmembrane helix</keyword>
<reference evidence="2 3" key="1">
    <citation type="submission" date="2019-03" db="EMBL/GenBank/DDBJ databases">
        <title>Freshwater and sediment microbial communities from various areas in North America, analyzing microbe dynamics in response to fracking.</title>
        <authorList>
            <person name="Lamendella R."/>
        </authorList>
    </citation>
    <scope>NUCLEOTIDE SEQUENCE [LARGE SCALE GENOMIC DNA]</scope>
    <source>
        <strain evidence="2 3">175.2</strain>
    </source>
</reference>
<keyword evidence="1" id="KW-0472">Membrane</keyword>
<dbReference type="EMBL" id="SMAR01000040">
    <property type="protein sequence ID" value="TCT31746.1"/>
    <property type="molecule type" value="Genomic_DNA"/>
</dbReference>
<evidence type="ECO:0000313" key="2">
    <source>
        <dbReference type="EMBL" id="TCT31746.1"/>
    </source>
</evidence>
<organism evidence="2 3">
    <name type="scientific">Martelella mediterranea</name>
    <dbReference type="NCBI Taxonomy" id="293089"/>
    <lineage>
        <taxon>Bacteria</taxon>
        <taxon>Pseudomonadati</taxon>
        <taxon>Pseudomonadota</taxon>
        <taxon>Alphaproteobacteria</taxon>
        <taxon>Hyphomicrobiales</taxon>
        <taxon>Aurantimonadaceae</taxon>
        <taxon>Martelella</taxon>
    </lineage>
</organism>
<dbReference type="OrthoDB" id="1852280at2"/>
<evidence type="ECO:0000313" key="3">
    <source>
        <dbReference type="Proteomes" id="UP000295097"/>
    </source>
</evidence>
<dbReference type="Pfam" id="PF04854">
    <property type="entry name" value="DUF624"/>
    <property type="match status" value="1"/>
</dbReference>
<keyword evidence="1" id="KW-0812">Transmembrane</keyword>
<keyword evidence="3" id="KW-1185">Reference proteome</keyword>
<gene>
    <name evidence="2" type="ORF">EDC90_104016</name>
</gene>
<accession>A0A4R3NGA6</accession>
<feature type="transmembrane region" description="Helical" evidence="1">
    <location>
        <begin position="191"/>
        <end position="215"/>
    </location>
</feature>
<evidence type="ECO:0000256" key="1">
    <source>
        <dbReference type="SAM" id="Phobius"/>
    </source>
</evidence>
<comment type="caution">
    <text evidence="2">The sequence shown here is derived from an EMBL/GenBank/DDBJ whole genome shotgun (WGS) entry which is preliminary data.</text>
</comment>
<dbReference type="AlphaFoldDB" id="A0A4R3NGA6"/>
<protein>
    <submittedName>
        <fullName evidence="2">Uncharacterized protein DUF624</fullName>
    </submittedName>
</protein>